<reference evidence="7 8" key="1">
    <citation type="journal article" date="2016" name="Nat. Commun.">
        <title>Thousands of microbial genomes shed light on interconnected biogeochemical processes in an aquifer system.</title>
        <authorList>
            <person name="Anantharaman K."/>
            <person name="Brown C.T."/>
            <person name="Hug L.A."/>
            <person name="Sharon I."/>
            <person name="Castelle C.J."/>
            <person name="Probst A.J."/>
            <person name="Thomas B.C."/>
            <person name="Singh A."/>
            <person name="Wilkins M.J."/>
            <person name="Karaoz U."/>
            <person name="Brodie E.L."/>
            <person name="Williams K.H."/>
            <person name="Hubbard S.S."/>
            <person name="Banfield J.F."/>
        </authorList>
    </citation>
    <scope>NUCLEOTIDE SEQUENCE [LARGE SCALE GENOMIC DNA]</scope>
</reference>
<proteinExistence type="predicted"/>
<dbReference type="GO" id="GO:0015627">
    <property type="term" value="C:type II protein secretion system complex"/>
    <property type="evidence" value="ECO:0007669"/>
    <property type="project" value="InterPro"/>
</dbReference>
<keyword evidence="5 6" id="KW-0472">Membrane</keyword>
<feature type="non-terminal residue" evidence="7">
    <location>
        <position position="1"/>
    </location>
</feature>
<dbReference type="InterPro" id="IPR012902">
    <property type="entry name" value="N_methyl_site"/>
</dbReference>
<evidence type="ECO:0000256" key="6">
    <source>
        <dbReference type="SAM" id="Phobius"/>
    </source>
</evidence>
<evidence type="ECO:0000256" key="2">
    <source>
        <dbReference type="ARBA" id="ARBA00022481"/>
    </source>
</evidence>
<accession>A0A1F5QD57</accession>
<evidence type="ECO:0000256" key="5">
    <source>
        <dbReference type="ARBA" id="ARBA00023136"/>
    </source>
</evidence>
<evidence type="ECO:0000256" key="1">
    <source>
        <dbReference type="ARBA" id="ARBA00004167"/>
    </source>
</evidence>
<dbReference type="PROSITE" id="PS00409">
    <property type="entry name" value="PROKAR_NTER_METHYL"/>
    <property type="match status" value="1"/>
</dbReference>
<gene>
    <name evidence="7" type="ORF">A3J05_00720</name>
</gene>
<dbReference type="Gene3D" id="3.30.700.10">
    <property type="entry name" value="Glycoprotein, Type 4 Pilin"/>
    <property type="match status" value="1"/>
</dbReference>
<dbReference type="NCBIfam" id="TIGR02532">
    <property type="entry name" value="IV_pilin_GFxxxE"/>
    <property type="match status" value="1"/>
</dbReference>
<evidence type="ECO:0008006" key="9">
    <source>
        <dbReference type="Google" id="ProtNLM"/>
    </source>
</evidence>
<dbReference type="Proteomes" id="UP000177235">
    <property type="component" value="Unassembled WGS sequence"/>
</dbReference>
<keyword evidence="3 6" id="KW-0812">Transmembrane</keyword>
<dbReference type="InterPro" id="IPR045584">
    <property type="entry name" value="Pilin-like"/>
</dbReference>
<comment type="caution">
    <text evidence="7">The sequence shown here is derived from an EMBL/GenBank/DDBJ whole genome shotgun (WGS) entry which is preliminary data.</text>
</comment>
<dbReference type="PRINTS" id="PR00813">
    <property type="entry name" value="BCTERIALGSPG"/>
</dbReference>
<keyword evidence="2" id="KW-0488">Methylation</keyword>
<evidence type="ECO:0000313" key="7">
    <source>
        <dbReference type="EMBL" id="OGE99700.1"/>
    </source>
</evidence>
<dbReference type="SUPFAM" id="SSF54523">
    <property type="entry name" value="Pili subunits"/>
    <property type="match status" value="1"/>
</dbReference>
<dbReference type="PANTHER" id="PTHR30093">
    <property type="entry name" value="GENERAL SECRETION PATHWAY PROTEIN G"/>
    <property type="match status" value="1"/>
</dbReference>
<dbReference type="Pfam" id="PF07963">
    <property type="entry name" value="N_methyl"/>
    <property type="match status" value="1"/>
</dbReference>
<dbReference type="EMBL" id="MFFF01000018">
    <property type="protein sequence ID" value="OGE99700.1"/>
    <property type="molecule type" value="Genomic_DNA"/>
</dbReference>
<dbReference type="PANTHER" id="PTHR30093:SF44">
    <property type="entry name" value="TYPE II SECRETION SYSTEM CORE PROTEIN G"/>
    <property type="match status" value="1"/>
</dbReference>
<dbReference type="AlphaFoldDB" id="A0A1F5QD57"/>
<evidence type="ECO:0000256" key="4">
    <source>
        <dbReference type="ARBA" id="ARBA00022989"/>
    </source>
</evidence>
<dbReference type="GO" id="GO:0015628">
    <property type="term" value="P:protein secretion by the type II secretion system"/>
    <property type="evidence" value="ECO:0007669"/>
    <property type="project" value="InterPro"/>
</dbReference>
<name>A0A1F5QD57_9BACT</name>
<keyword evidence="4 6" id="KW-1133">Transmembrane helix</keyword>
<organism evidence="7 8">
    <name type="scientific">Candidatus Doudnabacteria bacterium RIFCSPLOWO2_02_FULL_48_13</name>
    <dbReference type="NCBI Taxonomy" id="1817845"/>
    <lineage>
        <taxon>Bacteria</taxon>
        <taxon>Candidatus Doudnaibacteriota</taxon>
    </lineage>
</organism>
<evidence type="ECO:0000256" key="3">
    <source>
        <dbReference type="ARBA" id="ARBA00022692"/>
    </source>
</evidence>
<protein>
    <recommendedName>
        <fullName evidence="9">Type II secretion system protein GspG C-terminal domain-containing protein</fullName>
    </recommendedName>
</protein>
<dbReference type="InterPro" id="IPR000983">
    <property type="entry name" value="Bac_GSPG_pilin"/>
</dbReference>
<feature type="transmembrane region" description="Helical" evidence="6">
    <location>
        <begin position="6"/>
        <end position="28"/>
    </location>
</feature>
<comment type="subcellular location">
    <subcellularLocation>
        <location evidence="1">Membrane</location>
        <topology evidence="1">Single-pass membrane protein</topology>
    </subcellularLocation>
</comment>
<evidence type="ECO:0000313" key="8">
    <source>
        <dbReference type="Proteomes" id="UP000177235"/>
    </source>
</evidence>
<dbReference type="GO" id="GO:0016020">
    <property type="term" value="C:membrane"/>
    <property type="evidence" value="ECO:0007669"/>
    <property type="project" value="UniProtKB-SubCell"/>
</dbReference>
<sequence length="161" mass="17315">TGAGFTLIELLVVISIIGLLASVVLISLNSARAKARDARKIADFKQINNALDLFYDKNNRMPNNYNPGSGACNGGGFFEQSMQELVNDGFLSRVPVPPPGSSEYCYYNYGAGGTIGALLVTVLESVPDTTTGITPSCRPWGAGVNWCDQASNKYYCICHTY</sequence>